<dbReference type="InterPro" id="IPR016177">
    <property type="entry name" value="DNA-bd_dom_sf"/>
</dbReference>
<proteinExistence type="inferred from homology"/>
<protein>
    <submittedName>
        <fullName evidence="8">Ethylene-responsive transcription factor 13</fullName>
    </submittedName>
</protein>
<dbReference type="PANTHER" id="PTHR31190">
    <property type="entry name" value="DNA-BINDING DOMAIN"/>
    <property type="match status" value="1"/>
</dbReference>
<comment type="subcellular location">
    <subcellularLocation>
        <location evidence="1">Nucleus</location>
    </subcellularLocation>
</comment>
<feature type="non-terminal residue" evidence="8">
    <location>
        <position position="1"/>
    </location>
</feature>
<evidence type="ECO:0000259" key="7">
    <source>
        <dbReference type="PROSITE" id="PS51032"/>
    </source>
</evidence>
<dbReference type="GO" id="GO:0009873">
    <property type="term" value="P:ethylene-activated signaling pathway"/>
    <property type="evidence" value="ECO:0007669"/>
    <property type="project" value="InterPro"/>
</dbReference>
<dbReference type="GO" id="GO:0005634">
    <property type="term" value="C:nucleus"/>
    <property type="evidence" value="ECO:0007669"/>
    <property type="project" value="UniProtKB-SubCell"/>
</dbReference>
<evidence type="ECO:0000313" key="8">
    <source>
        <dbReference type="EMBL" id="RDX72415.1"/>
    </source>
</evidence>
<dbReference type="GO" id="GO:0003677">
    <property type="term" value="F:DNA binding"/>
    <property type="evidence" value="ECO:0007669"/>
    <property type="project" value="UniProtKB-KW"/>
</dbReference>
<keyword evidence="2" id="KW-0805">Transcription regulation</keyword>
<dbReference type="InterPro" id="IPR044808">
    <property type="entry name" value="ERF_plant"/>
</dbReference>
<reference evidence="8" key="1">
    <citation type="submission" date="2018-05" db="EMBL/GenBank/DDBJ databases">
        <title>Draft genome of Mucuna pruriens seed.</title>
        <authorList>
            <person name="Nnadi N.E."/>
            <person name="Vos R."/>
            <person name="Hasami M.H."/>
            <person name="Devisetty U.K."/>
            <person name="Aguiy J.C."/>
        </authorList>
    </citation>
    <scope>NUCLEOTIDE SEQUENCE [LARGE SCALE GENOMIC DNA]</scope>
    <source>
        <strain evidence="8">JCA_2017</strain>
    </source>
</reference>
<evidence type="ECO:0000313" key="9">
    <source>
        <dbReference type="Proteomes" id="UP000257109"/>
    </source>
</evidence>
<evidence type="ECO:0000256" key="5">
    <source>
        <dbReference type="ARBA" id="ARBA00023242"/>
    </source>
</evidence>
<comment type="caution">
    <text evidence="8">The sequence shown here is derived from an EMBL/GenBank/DDBJ whole genome shotgun (WGS) entry which is preliminary data.</text>
</comment>
<keyword evidence="3" id="KW-0238">DNA-binding</keyword>
<dbReference type="GO" id="GO:0003700">
    <property type="term" value="F:DNA-binding transcription factor activity"/>
    <property type="evidence" value="ECO:0007669"/>
    <property type="project" value="InterPro"/>
</dbReference>
<evidence type="ECO:0000256" key="3">
    <source>
        <dbReference type="ARBA" id="ARBA00023125"/>
    </source>
</evidence>
<organism evidence="8 9">
    <name type="scientific">Mucuna pruriens</name>
    <name type="common">Velvet bean</name>
    <name type="synonym">Dolichos pruriens</name>
    <dbReference type="NCBI Taxonomy" id="157652"/>
    <lineage>
        <taxon>Eukaryota</taxon>
        <taxon>Viridiplantae</taxon>
        <taxon>Streptophyta</taxon>
        <taxon>Embryophyta</taxon>
        <taxon>Tracheophyta</taxon>
        <taxon>Spermatophyta</taxon>
        <taxon>Magnoliopsida</taxon>
        <taxon>eudicotyledons</taxon>
        <taxon>Gunneridae</taxon>
        <taxon>Pentapetalae</taxon>
        <taxon>rosids</taxon>
        <taxon>fabids</taxon>
        <taxon>Fabales</taxon>
        <taxon>Fabaceae</taxon>
        <taxon>Papilionoideae</taxon>
        <taxon>50 kb inversion clade</taxon>
        <taxon>NPAAA clade</taxon>
        <taxon>indigoferoid/millettioid clade</taxon>
        <taxon>Phaseoleae</taxon>
        <taxon>Mucuna</taxon>
    </lineage>
</organism>
<sequence length="184" mass="21111">MAATTSCDFSSLESLQHYLLELENDSNHVTSYNPFPSPTFGSNGMEKIFRVRKKERSVTAFEVESLPQWKRYRGVRRRPWGKFAAEIRDPKKKSARVWLGTYVTEEEAAIAYDRAAFKIHGTKAKLNFPHLIGSHTSLSFSDPMKVTPTSLESQKSKKKKSLVDLLNRLAKNRRKVGFKIFEII</sequence>
<dbReference type="PANTHER" id="PTHR31190:SF174">
    <property type="entry name" value="ETHYLENE RESPONSE FACTOR"/>
    <property type="match status" value="1"/>
</dbReference>
<dbReference type="SUPFAM" id="SSF54171">
    <property type="entry name" value="DNA-binding domain"/>
    <property type="match status" value="1"/>
</dbReference>
<comment type="similarity">
    <text evidence="6">Belongs to the AP2/ERF transcription factor family. ERF subfamily.</text>
</comment>
<dbReference type="Pfam" id="PF00847">
    <property type="entry name" value="AP2"/>
    <property type="match status" value="1"/>
</dbReference>
<dbReference type="PRINTS" id="PR00367">
    <property type="entry name" value="ETHRSPELEMNT"/>
</dbReference>
<dbReference type="Proteomes" id="UP000257109">
    <property type="component" value="Unassembled WGS sequence"/>
</dbReference>
<dbReference type="FunFam" id="3.30.730.10:FF:000001">
    <property type="entry name" value="Ethylene-responsive transcription factor 2"/>
    <property type="match status" value="1"/>
</dbReference>
<dbReference type="OrthoDB" id="1429959at2759"/>
<accession>A0A371F2B8</accession>
<dbReference type="PROSITE" id="PS51032">
    <property type="entry name" value="AP2_ERF"/>
    <property type="match status" value="1"/>
</dbReference>
<dbReference type="CDD" id="cd00018">
    <property type="entry name" value="AP2"/>
    <property type="match status" value="1"/>
</dbReference>
<dbReference type="EMBL" id="QJKJ01010916">
    <property type="protein sequence ID" value="RDX72415.1"/>
    <property type="molecule type" value="Genomic_DNA"/>
</dbReference>
<evidence type="ECO:0000256" key="4">
    <source>
        <dbReference type="ARBA" id="ARBA00023163"/>
    </source>
</evidence>
<gene>
    <name evidence="8" type="primary">ERF13</name>
    <name evidence="8" type="ORF">CR513_48106</name>
</gene>
<keyword evidence="4" id="KW-0804">Transcription</keyword>
<dbReference type="Gene3D" id="3.30.730.10">
    <property type="entry name" value="AP2/ERF domain"/>
    <property type="match status" value="1"/>
</dbReference>
<evidence type="ECO:0000256" key="2">
    <source>
        <dbReference type="ARBA" id="ARBA00023015"/>
    </source>
</evidence>
<evidence type="ECO:0000256" key="6">
    <source>
        <dbReference type="ARBA" id="ARBA00024343"/>
    </source>
</evidence>
<name>A0A371F2B8_MUCPR</name>
<dbReference type="STRING" id="157652.A0A371F2B8"/>
<dbReference type="InterPro" id="IPR036955">
    <property type="entry name" value="AP2/ERF_dom_sf"/>
</dbReference>
<evidence type="ECO:0000256" key="1">
    <source>
        <dbReference type="ARBA" id="ARBA00004123"/>
    </source>
</evidence>
<keyword evidence="5" id="KW-0539">Nucleus</keyword>
<dbReference type="InterPro" id="IPR001471">
    <property type="entry name" value="AP2/ERF_dom"/>
</dbReference>
<keyword evidence="9" id="KW-1185">Reference proteome</keyword>
<feature type="domain" description="AP2/ERF" evidence="7">
    <location>
        <begin position="71"/>
        <end position="129"/>
    </location>
</feature>
<dbReference type="SMART" id="SM00380">
    <property type="entry name" value="AP2"/>
    <property type="match status" value="1"/>
</dbReference>
<dbReference type="AlphaFoldDB" id="A0A371F2B8"/>